<dbReference type="Proteomes" id="UP001054837">
    <property type="component" value="Unassembled WGS sequence"/>
</dbReference>
<accession>A0AAV4VYB1</accession>
<protein>
    <submittedName>
        <fullName evidence="1">Uncharacterized protein</fullName>
    </submittedName>
</protein>
<comment type="caution">
    <text evidence="1">The sequence shown here is derived from an EMBL/GenBank/DDBJ whole genome shotgun (WGS) entry which is preliminary data.</text>
</comment>
<gene>
    <name evidence="1" type="ORF">CDAR_524391</name>
</gene>
<sequence>MKVEIISFVRIFGSNIKSLALTHWGFRFRQSHEIFSFEIPNQKGRNEWKSFAGDKYVPLQETGTFFLSRKIVNPSGYQEPWTAFLYPIFFCPKGPTGTNRLPDIISIEATFDTISIATVRFGRQEAFLT</sequence>
<dbReference type="EMBL" id="BPLQ01013774">
    <property type="protein sequence ID" value="GIY74699.1"/>
    <property type="molecule type" value="Genomic_DNA"/>
</dbReference>
<evidence type="ECO:0000313" key="2">
    <source>
        <dbReference type="Proteomes" id="UP001054837"/>
    </source>
</evidence>
<reference evidence="1 2" key="1">
    <citation type="submission" date="2021-06" db="EMBL/GenBank/DDBJ databases">
        <title>Caerostris darwini draft genome.</title>
        <authorList>
            <person name="Kono N."/>
            <person name="Arakawa K."/>
        </authorList>
    </citation>
    <scope>NUCLEOTIDE SEQUENCE [LARGE SCALE GENOMIC DNA]</scope>
</reference>
<dbReference type="AlphaFoldDB" id="A0AAV4VYB1"/>
<name>A0AAV4VYB1_9ARAC</name>
<organism evidence="1 2">
    <name type="scientific">Caerostris darwini</name>
    <dbReference type="NCBI Taxonomy" id="1538125"/>
    <lineage>
        <taxon>Eukaryota</taxon>
        <taxon>Metazoa</taxon>
        <taxon>Ecdysozoa</taxon>
        <taxon>Arthropoda</taxon>
        <taxon>Chelicerata</taxon>
        <taxon>Arachnida</taxon>
        <taxon>Araneae</taxon>
        <taxon>Araneomorphae</taxon>
        <taxon>Entelegynae</taxon>
        <taxon>Araneoidea</taxon>
        <taxon>Araneidae</taxon>
        <taxon>Caerostris</taxon>
    </lineage>
</organism>
<keyword evidence="2" id="KW-1185">Reference proteome</keyword>
<evidence type="ECO:0000313" key="1">
    <source>
        <dbReference type="EMBL" id="GIY74699.1"/>
    </source>
</evidence>
<proteinExistence type="predicted"/>